<evidence type="ECO:0000313" key="1">
    <source>
        <dbReference type="EMBL" id="KXA89721.1"/>
    </source>
</evidence>
<accession>A0A133U6B6</accession>
<proteinExistence type="predicted"/>
<dbReference type="Proteomes" id="UP000070589">
    <property type="component" value="Unassembled WGS sequence"/>
</dbReference>
<reference evidence="1 2" key="1">
    <citation type="journal article" date="2016" name="Sci. Rep.">
        <title>Metabolic traits of an uncultured archaeal lineage -MSBL1- from brine pools of the Red Sea.</title>
        <authorList>
            <person name="Mwirichia R."/>
            <person name="Alam I."/>
            <person name="Rashid M."/>
            <person name="Vinu M."/>
            <person name="Ba-Alawi W."/>
            <person name="Anthony Kamau A."/>
            <person name="Kamanda Ngugi D."/>
            <person name="Goker M."/>
            <person name="Klenk H.P."/>
            <person name="Bajic V."/>
            <person name="Stingl U."/>
        </authorList>
    </citation>
    <scope>NUCLEOTIDE SEQUENCE [LARGE SCALE GENOMIC DNA]</scope>
    <source>
        <strain evidence="1">SCGC-AAA259D14</strain>
    </source>
</reference>
<dbReference type="AlphaFoldDB" id="A0A133U6B6"/>
<organism evidence="1 2">
    <name type="scientific">candidate division MSBL1 archaeon SCGC-AAA259D14</name>
    <dbReference type="NCBI Taxonomy" id="1698261"/>
    <lineage>
        <taxon>Archaea</taxon>
        <taxon>Methanobacteriati</taxon>
        <taxon>Methanobacteriota</taxon>
        <taxon>candidate division MSBL1</taxon>
    </lineage>
</organism>
<dbReference type="EMBL" id="LHXL01000025">
    <property type="protein sequence ID" value="KXA89721.1"/>
    <property type="molecule type" value="Genomic_DNA"/>
</dbReference>
<protein>
    <submittedName>
        <fullName evidence="1">Uncharacterized protein</fullName>
    </submittedName>
</protein>
<gene>
    <name evidence="1" type="ORF">AKJ62_02525</name>
</gene>
<evidence type="ECO:0000313" key="2">
    <source>
        <dbReference type="Proteomes" id="UP000070589"/>
    </source>
</evidence>
<name>A0A133U6B6_9EURY</name>
<keyword evidence="2" id="KW-1185">Reference proteome</keyword>
<sequence length="223" mass="26387">MSRPGRKYEEENSELIKSFIRTMELQDNYEVWFPYSHGGKTGFIDLILKSRRRPSVFKFLKNGKKLKQTVKELKLETILYKRSRDTETEDVYSYLVINDNKRNRKSVLYQYGLLANQPFEILFLNQTEERIESITELKENIPKLFQTEDIRLGKGALRKLISRPNHGEIERAILGLENPPDEVTGSLVDKMDRYLQNNKKMPERILVSQKDLDNRARKTYRIV</sequence>
<comment type="caution">
    <text evidence="1">The sequence shown here is derived from an EMBL/GenBank/DDBJ whole genome shotgun (WGS) entry which is preliminary data.</text>
</comment>